<sequence>MLSKALYFTLLILFLNYSVPTFGQNFESVMVDEITSIYDGDTFRVNIKSWPKIIGERVPIRVKGVDTPELRGQCEAEKQLARQAKQFTVATLRAAKQVELRALTRGKYFRIVAEVWVDGKNLADLLIEQKLGRPYQGRKTDFCSN</sequence>
<reference evidence="2 3" key="1">
    <citation type="submission" date="2023-08" db="EMBL/GenBank/DDBJ databases">
        <title>Pleionea litopenaei sp. nov., isolated from stomach of juvenile Litopenaeus vannamei.</title>
        <authorList>
            <person name="Rho A.M."/>
            <person name="Hwang C.Y."/>
        </authorList>
    </citation>
    <scope>NUCLEOTIDE SEQUENCE [LARGE SCALE GENOMIC DNA]</scope>
    <source>
        <strain evidence="2 3">HL-JVS1</strain>
    </source>
</reference>
<name>A0AA51RSC8_9GAMM</name>
<dbReference type="InterPro" id="IPR035437">
    <property type="entry name" value="SNase_OB-fold_sf"/>
</dbReference>
<dbReference type="Proteomes" id="UP001239782">
    <property type="component" value="Chromosome"/>
</dbReference>
<dbReference type="Pfam" id="PF00565">
    <property type="entry name" value="SNase"/>
    <property type="match status" value="1"/>
</dbReference>
<evidence type="ECO:0000259" key="1">
    <source>
        <dbReference type="PROSITE" id="PS50830"/>
    </source>
</evidence>
<dbReference type="SUPFAM" id="SSF50199">
    <property type="entry name" value="Staphylococcal nuclease"/>
    <property type="match status" value="1"/>
</dbReference>
<protein>
    <submittedName>
        <fullName evidence="2">Thermonuclease family protein</fullName>
    </submittedName>
</protein>
<keyword evidence="3" id="KW-1185">Reference proteome</keyword>
<dbReference type="KEGG" id="plei:Q9312_16270"/>
<dbReference type="RefSeq" id="WP_309201923.1">
    <property type="nucleotide sequence ID" value="NZ_CP133548.1"/>
</dbReference>
<dbReference type="InterPro" id="IPR016071">
    <property type="entry name" value="Staphylococal_nuclease_OB-fold"/>
</dbReference>
<evidence type="ECO:0000313" key="3">
    <source>
        <dbReference type="Proteomes" id="UP001239782"/>
    </source>
</evidence>
<dbReference type="Gene3D" id="2.40.50.90">
    <property type="match status" value="1"/>
</dbReference>
<dbReference type="PROSITE" id="PS50830">
    <property type="entry name" value="TNASE_3"/>
    <property type="match status" value="1"/>
</dbReference>
<feature type="domain" description="TNase-like" evidence="1">
    <location>
        <begin position="28"/>
        <end position="145"/>
    </location>
</feature>
<gene>
    <name evidence="2" type="ORF">Q9312_16270</name>
</gene>
<organism evidence="2 3">
    <name type="scientific">Pleionea litopenaei</name>
    <dbReference type="NCBI Taxonomy" id="3070815"/>
    <lineage>
        <taxon>Bacteria</taxon>
        <taxon>Pseudomonadati</taxon>
        <taxon>Pseudomonadota</taxon>
        <taxon>Gammaproteobacteria</taxon>
        <taxon>Oceanospirillales</taxon>
        <taxon>Pleioneaceae</taxon>
        <taxon>Pleionea</taxon>
    </lineage>
</organism>
<dbReference type="EMBL" id="CP133548">
    <property type="protein sequence ID" value="WMS86778.1"/>
    <property type="molecule type" value="Genomic_DNA"/>
</dbReference>
<accession>A0AA51RSC8</accession>
<evidence type="ECO:0000313" key="2">
    <source>
        <dbReference type="EMBL" id="WMS86778.1"/>
    </source>
</evidence>
<dbReference type="SMART" id="SM00318">
    <property type="entry name" value="SNc"/>
    <property type="match status" value="1"/>
</dbReference>
<dbReference type="AlphaFoldDB" id="A0AA51RSC8"/>
<proteinExistence type="predicted"/>